<sequence>NDLNCLMSSAKELNTSPSSLTVFPNPSQGHCTLSLPKQSFDYLVLNHLGQLIEQQKNCYHQSTLNTRAYANGLYIIQVRTKDQEIFSQKLHISN</sequence>
<reference evidence="2" key="1">
    <citation type="submission" date="2020-01" db="EMBL/GenBank/DDBJ databases">
        <authorList>
            <person name="Meier V. D."/>
            <person name="Meier V D."/>
        </authorList>
    </citation>
    <scope>NUCLEOTIDE SEQUENCE</scope>
    <source>
        <strain evidence="2">HLG_WM_MAG_10</strain>
    </source>
</reference>
<dbReference type="NCBIfam" id="TIGR04183">
    <property type="entry name" value="Por_Secre_tail"/>
    <property type="match status" value="1"/>
</dbReference>
<dbReference type="EMBL" id="CACVAQ010000543">
    <property type="protein sequence ID" value="CAA6830249.1"/>
    <property type="molecule type" value="Genomic_DNA"/>
</dbReference>
<dbReference type="AlphaFoldDB" id="A0A6S6UE38"/>
<organism evidence="2">
    <name type="scientific">uncultured Aureispira sp</name>
    <dbReference type="NCBI Taxonomy" id="1331704"/>
    <lineage>
        <taxon>Bacteria</taxon>
        <taxon>Pseudomonadati</taxon>
        <taxon>Bacteroidota</taxon>
        <taxon>Saprospiria</taxon>
        <taxon>Saprospirales</taxon>
        <taxon>Saprospiraceae</taxon>
        <taxon>Aureispira</taxon>
        <taxon>environmental samples</taxon>
    </lineage>
</organism>
<dbReference type="Pfam" id="PF18962">
    <property type="entry name" value="Por_Secre_tail"/>
    <property type="match status" value="1"/>
</dbReference>
<feature type="non-terminal residue" evidence="2">
    <location>
        <position position="1"/>
    </location>
</feature>
<accession>A0A6S6UE38</accession>
<evidence type="ECO:0000313" key="2">
    <source>
        <dbReference type="EMBL" id="CAA6830249.1"/>
    </source>
</evidence>
<protein>
    <recommendedName>
        <fullName evidence="1">Secretion system C-terminal sorting domain-containing protein</fullName>
    </recommendedName>
</protein>
<proteinExistence type="predicted"/>
<name>A0A6S6UE38_9BACT</name>
<gene>
    <name evidence="2" type="ORF">HELGO_WM26939</name>
</gene>
<dbReference type="InterPro" id="IPR026444">
    <property type="entry name" value="Secre_tail"/>
</dbReference>
<feature type="domain" description="Secretion system C-terminal sorting" evidence="1">
    <location>
        <begin position="22"/>
        <end position="92"/>
    </location>
</feature>
<evidence type="ECO:0000259" key="1">
    <source>
        <dbReference type="Pfam" id="PF18962"/>
    </source>
</evidence>